<keyword evidence="7 11" id="KW-0829">Tyrosine-protein kinase</keyword>
<evidence type="ECO:0000256" key="6">
    <source>
        <dbReference type="ARBA" id="ARBA00022999"/>
    </source>
</evidence>
<dbReference type="EC" id="2.7.10.2" evidence="11"/>
<reference evidence="15" key="1">
    <citation type="submission" date="2016-12" db="EMBL/GenBank/DDBJ databases">
        <authorList>
            <person name="Song W.-J."/>
            <person name="Kurnit D.M."/>
        </authorList>
    </citation>
    <scope>NUCLEOTIDE SEQUENCE</scope>
</reference>
<evidence type="ECO:0000256" key="10">
    <source>
        <dbReference type="PROSITE-ProRule" id="PRU10141"/>
    </source>
</evidence>
<dbReference type="FunFam" id="3.30.200.20:FF:000037">
    <property type="entry name" value="Tyrosine-protein kinase"/>
    <property type="match status" value="1"/>
</dbReference>
<comment type="catalytic activity">
    <reaction evidence="8 11">
        <text>L-tyrosyl-[protein] + ATP = O-phospho-L-tyrosyl-[protein] + ADP + H(+)</text>
        <dbReference type="Rhea" id="RHEA:10596"/>
        <dbReference type="Rhea" id="RHEA-COMP:10136"/>
        <dbReference type="Rhea" id="RHEA-COMP:20101"/>
        <dbReference type="ChEBI" id="CHEBI:15378"/>
        <dbReference type="ChEBI" id="CHEBI:30616"/>
        <dbReference type="ChEBI" id="CHEBI:46858"/>
        <dbReference type="ChEBI" id="CHEBI:61978"/>
        <dbReference type="ChEBI" id="CHEBI:456216"/>
        <dbReference type="EC" id="2.7.10.2"/>
    </reaction>
</comment>
<keyword evidence="3 10" id="KW-0547">Nucleotide-binding</keyword>
<dbReference type="SUPFAM" id="SSF55550">
    <property type="entry name" value="SH2 domain"/>
    <property type="match status" value="1"/>
</dbReference>
<dbReference type="AlphaFoldDB" id="A0A1S6KMF8"/>
<evidence type="ECO:0000259" key="14">
    <source>
        <dbReference type="PROSITE" id="PS50011"/>
    </source>
</evidence>
<dbReference type="SMART" id="SM00252">
    <property type="entry name" value="SH2"/>
    <property type="match status" value="1"/>
</dbReference>
<dbReference type="GO" id="GO:0005524">
    <property type="term" value="F:ATP binding"/>
    <property type="evidence" value="ECO:0007669"/>
    <property type="project" value="UniProtKB-UniRule"/>
</dbReference>
<organism evidence="15">
    <name type="scientific">Schmidtea mediterranea</name>
    <name type="common">Freshwater planarian flatworm</name>
    <dbReference type="NCBI Taxonomy" id="79327"/>
    <lineage>
        <taxon>Eukaryota</taxon>
        <taxon>Metazoa</taxon>
        <taxon>Spiralia</taxon>
        <taxon>Lophotrochozoa</taxon>
        <taxon>Platyhelminthes</taxon>
        <taxon>Rhabditophora</taxon>
        <taxon>Seriata</taxon>
        <taxon>Tricladida</taxon>
        <taxon>Continenticola</taxon>
        <taxon>Geoplanoidea</taxon>
        <taxon>Dugesiidae</taxon>
        <taxon>Schmidtea</taxon>
    </lineage>
</organism>
<dbReference type="InterPro" id="IPR008266">
    <property type="entry name" value="Tyr_kinase_AS"/>
</dbReference>
<dbReference type="GO" id="GO:0004715">
    <property type="term" value="F:non-membrane spanning protein tyrosine kinase activity"/>
    <property type="evidence" value="ECO:0007669"/>
    <property type="project" value="UniProtKB-EC"/>
</dbReference>
<accession>A0A1S6KMF8</accession>
<dbReference type="Pfam" id="PF07714">
    <property type="entry name" value="PK_Tyr_Ser-Thr"/>
    <property type="match status" value="1"/>
</dbReference>
<evidence type="ECO:0000259" key="13">
    <source>
        <dbReference type="PROSITE" id="PS50001"/>
    </source>
</evidence>
<dbReference type="InterPro" id="IPR020635">
    <property type="entry name" value="Tyr_kinase_cat_dom"/>
</dbReference>
<dbReference type="FunFam" id="1.10.510.10:FF:000554">
    <property type="entry name" value="Predicted protein"/>
    <property type="match status" value="1"/>
</dbReference>
<feature type="region of interest" description="Disordered" evidence="12">
    <location>
        <begin position="1"/>
        <end position="24"/>
    </location>
</feature>
<dbReference type="PROSITE" id="PS50011">
    <property type="entry name" value="PROTEIN_KINASE_DOM"/>
    <property type="match status" value="1"/>
</dbReference>
<dbReference type="Gene3D" id="2.30.30.40">
    <property type="entry name" value="SH3 Domains"/>
    <property type="match status" value="1"/>
</dbReference>
<dbReference type="Gene3D" id="1.10.510.10">
    <property type="entry name" value="Transferase(Phosphotransferase) domain 1"/>
    <property type="match status" value="1"/>
</dbReference>
<comment type="similarity">
    <text evidence="11">Belongs to the protein kinase superfamily. Tyr protein kinase family.</text>
</comment>
<dbReference type="InterPro" id="IPR017441">
    <property type="entry name" value="Protein_kinase_ATP_BS"/>
</dbReference>
<evidence type="ECO:0000256" key="7">
    <source>
        <dbReference type="ARBA" id="ARBA00023137"/>
    </source>
</evidence>
<dbReference type="InterPro" id="IPR001245">
    <property type="entry name" value="Ser-Thr/Tyr_kinase_cat_dom"/>
</dbReference>
<feature type="domain" description="SH2" evidence="13">
    <location>
        <begin position="138"/>
        <end position="228"/>
    </location>
</feature>
<dbReference type="SMART" id="SM00219">
    <property type="entry name" value="TyrKc"/>
    <property type="match status" value="1"/>
</dbReference>
<feature type="domain" description="Protein kinase" evidence="14">
    <location>
        <begin position="255"/>
        <end position="507"/>
    </location>
</feature>
<feature type="region of interest" description="Disordered" evidence="12">
    <location>
        <begin position="522"/>
        <end position="577"/>
    </location>
</feature>
<feature type="compositionally biased region" description="Polar residues" evidence="12">
    <location>
        <begin position="696"/>
        <end position="706"/>
    </location>
</feature>
<evidence type="ECO:0000256" key="2">
    <source>
        <dbReference type="ARBA" id="ARBA00022679"/>
    </source>
</evidence>
<dbReference type="Gene3D" id="3.30.505.10">
    <property type="entry name" value="SH2 domain"/>
    <property type="match status" value="1"/>
</dbReference>
<feature type="compositionally biased region" description="Basic and acidic residues" evidence="12">
    <location>
        <begin position="522"/>
        <end position="534"/>
    </location>
</feature>
<evidence type="ECO:0000256" key="5">
    <source>
        <dbReference type="ARBA" id="ARBA00022840"/>
    </source>
</evidence>
<keyword evidence="1" id="KW-0597">Phosphoprotein</keyword>
<dbReference type="InterPro" id="IPR036028">
    <property type="entry name" value="SH3-like_dom_sf"/>
</dbReference>
<dbReference type="OrthoDB" id="98077at2759"/>
<name>A0A1S6KMF8_SCHMD</name>
<evidence type="ECO:0000256" key="8">
    <source>
        <dbReference type="ARBA" id="ARBA00051245"/>
    </source>
</evidence>
<dbReference type="InterPro" id="IPR036860">
    <property type="entry name" value="SH2_dom_sf"/>
</dbReference>
<evidence type="ECO:0000256" key="9">
    <source>
        <dbReference type="PROSITE-ProRule" id="PRU00191"/>
    </source>
</evidence>
<keyword evidence="6 9" id="KW-0727">SH2 domain</keyword>
<dbReference type="PRINTS" id="PR00109">
    <property type="entry name" value="TYRKINASE"/>
</dbReference>
<dbReference type="InterPro" id="IPR050198">
    <property type="entry name" value="Non-receptor_tyrosine_kinases"/>
</dbReference>
<proteinExistence type="evidence at transcript level"/>
<dbReference type="InterPro" id="IPR000719">
    <property type="entry name" value="Prot_kinase_dom"/>
</dbReference>
<protein>
    <recommendedName>
        <fullName evidence="11">Tyrosine-protein kinase</fullName>
        <ecNumber evidence="11">2.7.10.2</ecNumber>
    </recommendedName>
</protein>
<evidence type="ECO:0000313" key="15">
    <source>
        <dbReference type="EMBL" id="AQT19751.1"/>
    </source>
</evidence>
<evidence type="ECO:0000256" key="12">
    <source>
        <dbReference type="SAM" id="MobiDB-lite"/>
    </source>
</evidence>
<feature type="compositionally biased region" description="Polar residues" evidence="12">
    <location>
        <begin position="11"/>
        <end position="24"/>
    </location>
</feature>
<evidence type="ECO:0000256" key="1">
    <source>
        <dbReference type="ARBA" id="ARBA00022553"/>
    </source>
</evidence>
<evidence type="ECO:0000256" key="11">
    <source>
        <dbReference type="RuleBase" id="RU362096"/>
    </source>
</evidence>
<dbReference type="PROSITE" id="PS50001">
    <property type="entry name" value="SH2"/>
    <property type="match status" value="1"/>
</dbReference>
<feature type="compositionally biased region" description="Low complexity" evidence="12">
    <location>
        <begin position="666"/>
        <end position="683"/>
    </location>
</feature>
<feature type="region of interest" description="Disordered" evidence="12">
    <location>
        <begin position="623"/>
        <end position="706"/>
    </location>
</feature>
<evidence type="ECO:0000256" key="4">
    <source>
        <dbReference type="ARBA" id="ARBA00022777"/>
    </source>
</evidence>
<dbReference type="PRINTS" id="PR00401">
    <property type="entry name" value="SH2DOMAIN"/>
</dbReference>
<dbReference type="PANTHER" id="PTHR24418">
    <property type="entry name" value="TYROSINE-PROTEIN KINASE"/>
    <property type="match status" value="1"/>
</dbReference>
<keyword evidence="4 11" id="KW-0418">Kinase</keyword>
<dbReference type="Gene3D" id="3.30.200.20">
    <property type="entry name" value="Phosphorylase Kinase, domain 1"/>
    <property type="match status" value="1"/>
</dbReference>
<reference evidence="15" key="2">
    <citation type="journal article" date="2017" name="Dev. Cell">
        <title>Antagonistic Self-Organizing Patterning Systems Control Maintenance and Regeneration of the Anteroposterior Axis in Planarians.</title>
        <authorList>
            <person name="Stuckemann T."/>
            <person name="Cleland J.P."/>
            <person name="Werner S."/>
            <person name="Thi-Kim Vu H."/>
            <person name="Bayersdorf R."/>
            <person name="Liu S.Y."/>
            <person name="Friedrich B."/>
            <person name="Julicher F."/>
            <person name="Rink J.C."/>
        </authorList>
    </citation>
    <scope>NUCLEOTIDE SEQUENCE</scope>
</reference>
<keyword evidence="2 11" id="KW-0808">Transferase</keyword>
<dbReference type="SUPFAM" id="SSF56112">
    <property type="entry name" value="Protein kinase-like (PK-like)"/>
    <property type="match status" value="1"/>
</dbReference>
<dbReference type="Pfam" id="PF00017">
    <property type="entry name" value="SH2"/>
    <property type="match status" value="1"/>
</dbReference>
<feature type="binding site" evidence="10">
    <location>
        <position position="284"/>
    </location>
    <ligand>
        <name>ATP</name>
        <dbReference type="ChEBI" id="CHEBI:30616"/>
    </ligand>
</feature>
<dbReference type="PROSITE" id="PS00109">
    <property type="entry name" value="PROTEIN_KINASE_TYR"/>
    <property type="match status" value="1"/>
</dbReference>
<dbReference type="PROSITE" id="PS00107">
    <property type="entry name" value="PROTEIN_KINASE_ATP"/>
    <property type="match status" value="1"/>
</dbReference>
<dbReference type="InterPro" id="IPR011009">
    <property type="entry name" value="Kinase-like_dom_sf"/>
</dbReference>
<keyword evidence="5 10" id="KW-0067">ATP-binding</keyword>
<dbReference type="EMBL" id="KY348646">
    <property type="protein sequence ID" value="AQT19751.1"/>
    <property type="molecule type" value="mRNA"/>
</dbReference>
<dbReference type="InterPro" id="IPR000980">
    <property type="entry name" value="SH2"/>
</dbReference>
<sequence length="963" mass="109523">MGNQQPKDKTLSTANNSSEEIVNNELFSSNKDHIDIKSDLWRSDNLLSEKNNLSSFTSTEVKQTYTVAQSDFSQTQSQSPISVKKGEKLKFKGYSPDRQWVIIEKLDSSEIGWIPSNIISDFIEESQDCDSYLQQFKWYHGAIPRSFAEYLLNSGITGSFLVRESESNRRLRSISLRYEGKIWHFRISKDYNNKYYVTENQRFDTISKLIDYHSKFADGLPCQLLFPAPKRAQATVFGVGENDSADIWEIDRTEIMMKNQLGSGQYGIVYEAFWKKYSITVAVKTVKTDITVADDFLEEARLMKSLQHPNLVRLLGVCTQEPPNYIIAEFMENGNLLEYLRTRSKEDLPPPVLLYMAIQIAAGMEYLEQHNFIHRDLAARNCLVGQDNIVKVADFGLARCMERDDTYTAHVGAKFPIKWTAPEGLAYNQFSTKSDVWAFGVLLWELATYGMTPYPGIELQDVYVYLEKGNIMNRPAGCPDNIYDIMKQCWQWFPESRPSFKDLHNELEKMLSNINEQIDLEIAKESKNRSDVRKRPNNNTNDSLPSPPNHDQLIAQTNNKRKGPPIPPVRTTPLKEMSLTASFTVSNPSIMEDSFIENSDDETLPLPPPEDLLTKNFDSLSLHETTSNPSYRINPNLPPPILKNKPKRNDNSSKSVPLFDPKELASKNSITYNNNNNNSVNHNIGRSSNKEKDNRNNFSYLSLPKSQNASKIPQNIKKDIKRVKSDKIITKPIEQDFQSELRSRLKMQNKDNTIENSQIIENKIIEENPAKPTPMWSARKSMGHMRTSENSNNSDISHNQPMNILTPSNKRMSWTGGVTSLQNTVKKSTNINPLPSLSSSNVCDSDNEDADEFFTKDLLLSKLNSICQELSNIKNKNLDQNNEALNSLIENLEAVHLGSTRYGNSSILSAKIKFKFIEQCTNFNSAIESLRKSLKPYNYSSVTSSSSSLTSILIDLKSLIENS</sequence>
<evidence type="ECO:0000256" key="3">
    <source>
        <dbReference type="ARBA" id="ARBA00022741"/>
    </source>
</evidence>
<dbReference type="SUPFAM" id="SSF50044">
    <property type="entry name" value="SH3-domain"/>
    <property type="match status" value="1"/>
</dbReference>
<feature type="compositionally biased region" description="Basic and acidic residues" evidence="12">
    <location>
        <begin position="1"/>
        <end position="10"/>
    </location>
</feature>